<dbReference type="GO" id="GO:0051213">
    <property type="term" value="F:dioxygenase activity"/>
    <property type="evidence" value="ECO:0007669"/>
    <property type="project" value="UniProtKB-KW"/>
</dbReference>
<evidence type="ECO:0000313" key="5">
    <source>
        <dbReference type="Proteomes" id="UP000280668"/>
    </source>
</evidence>
<dbReference type="RefSeq" id="WP_245991122.1">
    <property type="nucleotide sequence ID" value="NZ_RKHK01000001.1"/>
</dbReference>
<evidence type="ECO:0000259" key="3">
    <source>
        <dbReference type="PROSITE" id="PS51819"/>
    </source>
</evidence>
<keyword evidence="4" id="KW-0560">Oxidoreductase</keyword>
<reference evidence="4 5" key="1">
    <citation type="submission" date="2018-11" db="EMBL/GenBank/DDBJ databases">
        <title>Sequencing the genomes of 1000 actinobacteria strains.</title>
        <authorList>
            <person name="Klenk H.-P."/>
        </authorList>
    </citation>
    <scope>NUCLEOTIDE SEQUENCE [LARGE SCALE GENOMIC DNA]</scope>
    <source>
        <strain evidence="4 5">DSM 11294</strain>
    </source>
</reference>
<name>A0A3N2BEH2_9MICO</name>
<dbReference type="EMBL" id="RKHK01000001">
    <property type="protein sequence ID" value="ROR73632.1"/>
    <property type="molecule type" value="Genomic_DNA"/>
</dbReference>
<dbReference type="PROSITE" id="PS51186">
    <property type="entry name" value="GNAT"/>
    <property type="match status" value="1"/>
</dbReference>
<keyword evidence="4" id="KW-0223">Dioxygenase</keyword>
<organism evidence="4 5">
    <name type="scientific">Bogoriella caseilytica</name>
    <dbReference type="NCBI Taxonomy" id="56055"/>
    <lineage>
        <taxon>Bacteria</taxon>
        <taxon>Bacillati</taxon>
        <taxon>Actinomycetota</taxon>
        <taxon>Actinomycetes</taxon>
        <taxon>Micrococcales</taxon>
        <taxon>Bogoriellaceae</taxon>
        <taxon>Bogoriella</taxon>
    </lineage>
</organism>
<dbReference type="InterPro" id="IPR000182">
    <property type="entry name" value="GNAT_dom"/>
</dbReference>
<gene>
    <name evidence="4" type="ORF">EDD31_2019</name>
</gene>
<dbReference type="InterPro" id="IPR016181">
    <property type="entry name" value="Acyl_CoA_acyltransferase"/>
</dbReference>
<protein>
    <submittedName>
        <fullName evidence="4">Catechol 2,3-dioxygenase-like lactoylglutathione lyase family enzyme</fullName>
    </submittedName>
</protein>
<accession>A0A3N2BEH2</accession>
<dbReference type="PROSITE" id="PS51819">
    <property type="entry name" value="VOC"/>
    <property type="match status" value="1"/>
</dbReference>
<dbReference type="InterPro" id="IPR037523">
    <property type="entry name" value="VOC_core"/>
</dbReference>
<dbReference type="SUPFAM" id="SSF54593">
    <property type="entry name" value="Glyoxalase/Bleomycin resistance protein/Dihydroxybiphenyl dioxygenase"/>
    <property type="match status" value="1"/>
</dbReference>
<evidence type="ECO:0000313" key="4">
    <source>
        <dbReference type="EMBL" id="ROR73632.1"/>
    </source>
</evidence>
<dbReference type="SUPFAM" id="SSF55729">
    <property type="entry name" value="Acyl-CoA N-acyltransferases (Nat)"/>
    <property type="match status" value="1"/>
</dbReference>
<evidence type="ECO:0000256" key="1">
    <source>
        <dbReference type="SAM" id="MobiDB-lite"/>
    </source>
</evidence>
<feature type="region of interest" description="Disordered" evidence="1">
    <location>
        <begin position="140"/>
        <end position="162"/>
    </location>
</feature>
<dbReference type="PANTHER" id="PTHR36503:SF1">
    <property type="entry name" value="BLR2520 PROTEIN"/>
    <property type="match status" value="1"/>
</dbReference>
<dbReference type="PANTHER" id="PTHR36503">
    <property type="entry name" value="BLR2520 PROTEIN"/>
    <property type="match status" value="1"/>
</dbReference>
<dbReference type="InterPro" id="IPR004360">
    <property type="entry name" value="Glyas_Fos-R_dOase_dom"/>
</dbReference>
<dbReference type="CDD" id="cd04301">
    <property type="entry name" value="NAT_SF"/>
    <property type="match status" value="1"/>
</dbReference>
<dbReference type="Gene3D" id="3.40.630.30">
    <property type="match status" value="1"/>
</dbReference>
<evidence type="ECO:0000259" key="2">
    <source>
        <dbReference type="PROSITE" id="PS51186"/>
    </source>
</evidence>
<sequence length="298" mass="31969">MDQRISLVTLAVADVAVARRFYADGLGWTPEFENPSVVMFQVGEFVLLSLWAESEFEAEVGPIRRGDGAPPMTLAHNVSSQAEVDGVLEAARRAGAPMVTSARARAWGGYSGYFADPDGFRWEVACAPADDEIVGSLVPPAAPEIGREDSSAPAEPAAGPAPVPGPLAVELTLAFPVDDAELSALHARAFSNPASDITPWRERLERHSLTWVGAFQHGRLVGFVHAVWDGAAHAFLLDLAVDPDLQRRGLGTALVTRLTAAVREAGCTWLHVDYEEHLDSFYRSCGFSPTAAGLIKLR</sequence>
<proteinExistence type="predicted"/>
<dbReference type="GO" id="GO:0016747">
    <property type="term" value="F:acyltransferase activity, transferring groups other than amino-acyl groups"/>
    <property type="evidence" value="ECO:0007669"/>
    <property type="project" value="InterPro"/>
</dbReference>
<dbReference type="AlphaFoldDB" id="A0A3N2BEH2"/>
<dbReference type="InterPro" id="IPR029068">
    <property type="entry name" value="Glyas_Bleomycin-R_OHBP_Dase"/>
</dbReference>
<feature type="domain" description="VOC" evidence="3">
    <location>
        <begin position="4"/>
        <end position="127"/>
    </location>
</feature>
<feature type="domain" description="N-acetyltransferase" evidence="2">
    <location>
        <begin position="169"/>
        <end position="298"/>
    </location>
</feature>
<dbReference type="Pfam" id="PF00903">
    <property type="entry name" value="Glyoxalase"/>
    <property type="match status" value="1"/>
</dbReference>
<dbReference type="Gene3D" id="3.10.180.10">
    <property type="entry name" value="2,3-Dihydroxybiphenyl 1,2-Dioxygenase, domain 1"/>
    <property type="match status" value="1"/>
</dbReference>
<dbReference type="Proteomes" id="UP000280668">
    <property type="component" value="Unassembled WGS sequence"/>
</dbReference>
<dbReference type="Pfam" id="PF00583">
    <property type="entry name" value="Acetyltransf_1"/>
    <property type="match status" value="1"/>
</dbReference>
<keyword evidence="5" id="KW-1185">Reference proteome</keyword>
<keyword evidence="4" id="KW-0456">Lyase</keyword>
<comment type="caution">
    <text evidence="4">The sequence shown here is derived from an EMBL/GenBank/DDBJ whole genome shotgun (WGS) entry which is preliminary data.</text>
</comment>
<dbReference type="GO" id="GO:0016829">
    <property type="term" value="F:lyase activity"/>
    <property type="evidence" value="ECO:0007669"/>
    <property type="project" value="UniProtKB-KW"/>
</dbReference>